<dbReference type="AlphaFoldDB" id="A0A8D9AW47"/>
<sequence>MLTSETTMVTLLDTWLQHLRPRKRIVSCLCFTLWVQKDVRRVKRVVLMDVVRMGHLMELLLMYLLVNGPGLFLTSTPRPNSSTHPTGVAEYSAWTVVESKA</sequence>
<dbReference type="EMBL" id="HBUF01353175">
    <property type="protein sequence ID" value="CAG6715461.1"/>
    <property type="molecule type" value="Transcribed_RNA"/>
</dbReference>
<dbReference type="EMBL" id="HBUF01587209">
    <property type="protein sequence ID" value="CAG6772217.1"/>
    <property type="molecule type" value="Transcribed_RNA"/>
</dbReference>
<dbReference type="EMBL" id="HBUF01227609">
    <property type="protein sequence ID" value="CAG6672115.1"/>
    <property type="molecule type" value="Transcribed_RNA"/>
</dbReference>
<dbReference type="EMBL" id="HBUF01227608">
    <property type="protein sequence ID" value="CAG6672110.1"/>
    <property type="molecule type" value="Transcribed_RNA"/>
</dbReference>
<dbReference type="EMBL" id="HBUF01353170">
    <property type="protein sequence ID" value="CAG6715447.1"/>
    <property type="molecule type" value="Transcribed_RNA"/>
</dbReference>
<reference evidence="1" key="1">
    <citation type="submission" date="2021-05" db="EMBL/GenBank/DDBJ databases">
        <authorList>
            <person name="Alioto T."/>
            <person name="Alioto T."/>
            <person name="Gomez Garrido J."/>
        </authorList>
    </citation>
    <scope>NUCLEOTIDE SEQUENCE</scope>
</reference>
<proteinExistence type="predicted"/>
<name>A0A8D9AW47_9HEMI</name>
<dbReference type="EMBL" id="HBUF01353172">
    <property type="protein sequence ID" value="CAG6715453.1"/>
    <property type="molecule type" value="Transcribed_RNA"/>
</dbReference>
<dbReference type="EMBL" id="HBUF01587211">
    <property type="protein sequence ID" value="CAG6772223.1"/>
    <property type="molecule type" value="Transcribed_RNA"/>
</dbReference>
<organism evidence="1">
    <name type="scientific">Cacopsylla melanoneura</name>
    <dbReference type="NCBI Taxonomy" id="428564"/>
    <lineage>
        <taxon>Eukaryota</taxon>
        <taxon>Metazoa</taxon>
        <taxon>Ecdysozoa</taxon>
        <taxon>Arthropoda</taxon>
        <taxon>Hexapoda</taxon>
        <taxon>Insecta</taxon>
        <taxon>Pterygota</taxon>
        <taxon>Neoptera</taxon>
        <taxon>Paraneoptera</taxon>
        <taxon>Hemiptera</taxon>
        <taxon>Sternorrhyncha</taxon>
        <taxon>Psylloidea</taxon>
        <taxon>Psyllidae</taxon>
        <taxon>Psyllinae</taxon>
        <taxon>Cacopsylla</taxon>
    </lineage>
</organism>
<dbReference type="EMBL" id="HBUF01587210">
    <property type="protein sequence ID" value="CAG6772220.1"/>
    <property type="molecule type" value="Transcribed_RNA"/>
</dbReference>
<protein>
    <submittedName>
        <fullName evidence="1">Uncharacterized protein</fullName>
    </submittedName>
</protein>
<evidence type="ECO:0000313" key="1">
    <source>
        <dbReference type="EMBL" id="CAG6772217.1"/>
    </source>
</evidence>
<dbReference type="EMBL" id="HBUF01353171">
    <property type="protein sequence ID" value="CAG6715450.1"/>
    <property type="molecule type" value="Transcribed_RNA"/>
</dbReference>
<accession>A0A8D9AW47</accession>
<dbReference type="EMBL" id="HBUF01227610">
    <property type="protein sequence ID" value="CAG6672121.1"/>
    <property type="molecule type" value="Transcribed_RNA"/>
</dbReference>
<dbReference type="EMBL" id="HBUF01227611">
    <property type="protein sequence ID" value="CAG6672127.1"/>
    <property type="molecule type" value="Transcribed_RNA"/>
</dbReference>
<dbReference type="EMBL" id="HBUF01353174">
    <property type="protein sequence ID" value="CAG6715459.1"/>
    <property type="molecule type" value="Transcribed_RNA"/>
</dbReference>
<dbReference type="EMBL" id="HBUF01353173">
    <property type="protein sequence ID" value="CAG6715455.1"/>
    <property type="molecule type" value="Transcribed_RNA"/>
</dbReference>
<dbReference type="EMBL" id="HBUF01227607">
    <property type="protein sequence ID" value="CAG6672106.1"/>
    <property type="molecule type" value="Transcribed_RNA"/>
</dbReference>